<evidence type="ECO:0000313" key="2">
    <source>
        <dbReference type="Proteomes" id="UP001241472"/>
    </source>
</evidence>
<sequence>MTKDSTLVPEEPATLGSRVTQEVAVLLTEIEKEDVPDRLLKLAQDLQKALHDKLADKA</sequence>
<comment type="caution">
    <text evidence="1">The sequence shown here is derived from an EMBL/GenBank/DDBJ whole genome shotgun (WGS) entry which is preliminary data.</text>
</comment>
<dbReference type="RefSeq" id="WP_306831123.1">
    <property type="nucleotide sequence ID" value="NZ_JAUSRF010000002.1"/>
</dbReference>
<gene>
    <name evidence="1" type="ORF">J2T09_000699</name>
</gene>
<dbReference type="Proteomes" id="UP001241472">
    <property type="component" value="Unassembled WGS sequence"/>
</dbReference>
<evidence type="ECO:0000313" key="1">
    <source>
        <dbReference type="EMBL" id="MDP9835957.1"/>
    </source>
</evidence>
<protein>
    <recommendedName>
        <fullName evidence="3">Anti-sigma factor NepR domain-containing protein</fullName>
    </recommendedName>
</protein>
<accession>A0ABT9PNE6</accession>
<name>A0ABT9PNE6_9HYPH</name>
<evidence type="ECO:0008006" key="3">
    <source>
        <dbReference type="Google" id="ProtNLM"/>
    </source>
</evidence>
<proteinExistence type="predicted"/>
<reference evidence="1 2" key="1">
    <citation type="submission" date="2023-07" db="EMBL/GenBank/DDBJ databases">
        <title>Sorghum-associated microbial communities from plants grown in Nebraska, USA.</title>
        <authorList>
            <person name="Schachtman D."/>
        </authorList>
    </citation>
    <scope>NUCLEOTIDE SEQUENCE [LARGE SCALE GENOMIC DNA]</scope>
    <source>
        <strain evidence="1 2">DS1307</strain>
    </source>
</reference>
<organism evidence="1 2">
    <name type="scientific">Neorhizobium huautlense</name>
    <dbReference type="NCBI Taxonomy" id="67774"/>
    <lineage>
        <taxon>Bacteria</taxon>
        <taxon>Pseudomonadati</taxon>
        <taxon>Pseudomonadota</taxon>
        <taxon>Alphaproteobacteria</taxon>
        <taxon>Hyphomicrobiales</taxon>
        <taxon>Rhizobiaceae</taxon>
        <taxon>Rhizobium/Agrobacterium group</taxon>
        <taxon>Neorhizobium</taxon>
    </lineage>
</organism>
<dbReference type="EMBL" id="JAUSRF010000002">
    <property type="protein sequence ID" value="MDP9835957.1"/>
    <property type="molecule type" value="Genomic_DNA"/>
</dbReference>
<keyword evidence="2" id="KW-1185">Reference proteome</keyword>